<proteinExistence type="predicted"/>
<evidence type="ECO:0000313" key="2">
    <source>
        <dbReference type="Proteomes" id="UP000326944"/>
    </source>
</evidence>
<dbReference type="EMBL" id="CP043617">
    <property type="protein sequence ID" value="QFR49387.1"/>
    <property type="molecule type" value="Genomic_DNA"/>
</dbReference>
<organism evidence="1 2">
    <name type="scientific">Sulfurimonas lithotrophica</name>
    <dbReference type="NCBI Taxonomy" id="2590022"/>
    <lineage>
        <taxon>Bacteria</taxon>
        <taxon>Pseudomonadati</taxon>
        <taxon>Campylobacterota</taxon>
        <taxon>Epsilonproteobacteria</taxon>
        <taxon>Campylobacterales</taxon>
        <taxon>Sulfurimonadaceae</taxon>
        <taxon>Sulfurimonas</taxon>
    </lineage>
</organism>
<evidence type="ECO:0000313" key="1">
    <source>
        <dbReference type="EMBL" id="QFR49387.1"/>
    </source>
</evidence>
<sequence length="227" mass="26409">MLRLVLGGVALAATGYGLKKYIEKNDKYYEMEDIGFKITDGIDAAAEKTDDFFNYLIEIVDSLGSDSSMETSKELNALDNIHKTKEKFYNESMPILLEVFSTIKNLPDYDMEQFYKLQQRFVKDDSEFYELDENTQEDLKNYLEVFSKGVDRLNELVEDRINSCENVQTVDFATLSVDEQEEIENIYLIAVELIEFCYTQSIDKENNFSKKLARQILVFKKIAQLDF</sequence>
<dbReference type="KEGG" id="sulg:FJR48_06470"/>
<accession>A0A5P8P1C0</accession>
<gene>
    <name evidence="1" type="ORF">FJR48_06470</name>
</gene>
<keyword evidence="2" id="KW-1185">Reference proteome</keyword>
<dbReference type="AlphaFoldDB" id="A0A5P8P1C0"/>
<dbReference type="RefSeq" id="WP_152307330.1">
    <property type="nucleotide sequence ID" value="NZ_CP043617.1"/>
</dbReference>
<reference evidence="1 2" key="1">
    <citation type="submission" date="2019-09" db="EMBL/GenBank/DDBJ databases">
        <title>Sulfurimonas gotlandica sp. nov., a chemoautotrophic and psychrotolerant epsilonproteobacterium isolated from a pelagic redoxcline, and an emended description of the genus Sulfurimonas.</title>
        <authorList>
            <person name="Wang S."/>
            <person name="Jiang L."/>
            <person name="Shao S."/>
        </authorList>
    </citation>
    <scope>NUCLEOTIDE SEQUENCE [LARGE SCALE GENOMIC DNA]</scope>
    <source>
        <strain evidence="1 2">GYSZ_1</strain>
    </source>
</reference>
<dbReference type="Proteomes" id="UP000326944">
    <property type="component" value="Chromosome"/>
</dbReference>
<name>A0A5P8P1C0_9BACT</name>
<protein>
    <submittedName>
        <fullName evidence="1">Uncharacterized protein</fullName>
    </submittedName>
</protein>